<dbReference type="AlphaFoldDB" id="W9NF14"/>
<dbReference type="HOGENOM" id="CLU_2757851_0_0_1"/>
<protein>
    <submittedName>
        <fullName evidence="1">Uncharacterized protein</fullName>
    </submittedName>
</protein>
<organism evidence="1">
    <name type="scientific">Fusarium oxysporum f. sp. pisi HDV247</name>
    <dbReference type="NCBI Taxonomy" id="1080344"/>
    <lineage>
        <taxon>Eukaryota</taxon>
        <taxon>Fungi</taxon>
        <taxon>Dikarya</taxon>
        <taxon>Ascomycota</taxon>
        <taxon>Pezizomycotina</taxon>
        <taxon>Sordariomycetes</taxon>
        <taxon>Hypocreomycetidae</taxon>
        <taxon>Hypocreales</taxon>
        <taxon>Nectriaceae</taxon>
        <taxon>Fusarium</taxon>
        <taxon>Fusarium oxysporum species complex</taxon>
    </lineage>
</organism>
<evidence type="ECO:0000313" key="1">
    <source>
        <dbReference type="EMBL" id="EXA28567.1"/>
    </source>
</evidence>
<name>W9NF14_FUSOX</name>
<dbReference type="Proteomes" id="UP000030751">
    <property type="component" value="Unassembled WGS sequence"/>
</dbReference>
<proteinExistence type="predicted"/>
<dbReference type="EMBL" id="JH651215">
    <property type="protein sequence ID" value="EXA28567.1"/>
    <property type="molecule type" value="Genomic_DNA"/>
</dbReference>
<accession>W9NF14</accession>
<gene>
    <name evidence="1" type="ORF">FOVG_19836</name>
</gene>
<reference evidence="1" key="2">
    <citation type="submission" date="2012-05" db="EMBL/GenBank/DDBJ databases">
        <title>Annotation of the Genome Sequence of Fusarium oxysporum HDV247.</title>
        <authorList>
            <consortium name="The Broad Institute Genomics Platform"/>
            <person name="Ma L.-J."/>
            <person name="Corby-Kistler H."/>
            <person name="Broz K."/>
            <person name="Gale L.R."/>
            <person name="Jonkers W."/>
            <person name="O'Donnell K."/>
            <person name="Ploetz R."/>
            <person name="Steinberg C."/>
            <person name="Schwartz D.C."/>
            <person name="VanEtten H."/>
            <person name="Zhou S."/>
            <person name="Young S.K."/>
            <person name="Zeng Q."/>
            <person name="Gargeya S."/>
            <person name="Fitzgerald M."/>
            <person name="Abouelleil A."/>
            <person name="Alvarado L."/>
            <person name="Chapman S.B."/>
            <person name="Gainer-Dewar J."/>
            <person name="Goldberg J."/>
            <person name="Griggs A."/>
            <person name="Gujja S."/>
            <person name="Hansen M."/>
            <person name="Howarth C."/>
            <person name="Imamovic A."/>
            <person name="Ireland A."/>
            <person name="Larimer J."/>
            <person name="McCowan C."/>
            <person name="Murphy C."/>
            <person name="Pearson M."/>
            <person name="Poon T.W."/>
            <person name="Priest M."/>
            <person name="Roberts A."/>
            <person name="Saif S."/>
            <person name="Shea T."/>
            <person name="Sykes S."/>
            <person name="Wortman J."/>
            <person name="Nusbaum C."/>
            <person name="Birren B."/>
        </authorList>
    </citation>
    <scope>NUCLEOTIDE SEQUENCE</scope>
    <source>
        <strain evidence="1">HDV247</strain>
    </source>
</reference>
<sequence length="70" mass="7036">MARGSSARNAGTAIAFAAGTVPGLAAGGDSTRVVATISDTIEDPDEDDGDSERVIERAVVCVIICVVVES</sequence>
<reference evidence="1" key="1">
    <citation type="submission" date="2011-10" db="EMBL/GenBank/DDBJ databases">
        <title>The Genome Sequence of Fusarium oxysporum HDV247.</title>
        <authorList>
            <consortium name="The Broad Institute Genome Sequencing Platform"/>
            <person name="Ma L.-J."/>
            <person name="Gale L.R."/>
            <person name="Schwartz D.C."/>
            <person name="Zhou S."/>
            <person name="Corby-Kistler H."/>
            <person name="Young S.K."/>
            <person name="Zeng Q."/>
            <person name="Gargeya S."/>
            <person name="Fitzgerald M."/>
            <person name="Haas B."/>
            <person name="Abouelleil A."/>
            <person name="Alvarado L."/>
            <person name="Arachchi H.M."/>
            <person name="Berlin A."/>
            <person name="Brown A."/>
            <person name="Chapman S.B."/>
            <person name="Chen Z."/>
            <person name="Dunbar C."/>
            <person name="Freedman E."/>
            <person name="Gearin G."/>
            <person name="Goldberg J."/>
            <person name="Griggs A."/>
            <person name="Gujja S."/>
            <person name="Heiman D."/>
            <person name="Howarth C."/>
            <person name="Larson L."/>
            <person name="Lui A."/>
            <person name="MacDonald P.J.P."/>
            <person name="Montmayeur A."/>
            <person name="Murphy C."/>
            <person name="Neiman D."/>
            <person name="Pearson M."/>
            <person name="Priest M."/>
            <person name="Roberts A."/>
            <person name="Saif S."/>
            <person name="Shea T."/>
            <person name="Shenoy N."/>
            <person name="Sisk P."/>
            <person name="Stolte C."/>
            <person name="Sykes S."/>
            <person name="Wortman J."/>
            <person name="Nusbaum C."/>
            <person name="Birren B."/>
        </authorList>
    </citation>
    <scope>NUCLEOTIDE SEQUENCE [LARGE SCALE GENOMIC DNA]</scope>
    <source>
        <strain evidence="1">HDV247</strain>
    </source>
</reference>